<reference evidence="1" key="1">
    <citation type="submission" date="2021-06" db="EMBL/GenBank/DDBJ databases">
        <authorList>
            <person name="Kallberg Y."/>
            <person name="Tangrot J."/>
            <person name="Rosling A."/>
        </authorList>
    </citation>
    <scope>NUCLEOTIDE SEQUENCE</scope>
    <source>
        <strain evidence="1">CL356</strain>
    </source>
</reference>
<name>A0ACA9PZL1_9GLOM</name>
<feature type="non-terminal residue" evidence="1">
    <location>
        <position position="268"/>
    </location>
</feature>
<sequence>MATELIKTIFEQCGLPDASFIVEPCSSARTGPTVTDVYFGTTTRCPGVRKSEDLSHKATTRLTHFLSSCTRCDLKVYEIVPWRTSIQDRYDFRQGRLLSDLELMLTLVYSMAMKSALGGFIARYQPPPDLLRICKAAILDLPPRPEGSRDVELAAKLSQIIDEEKEFFDYLREETSYDVGEEISDASFASVKHHLLDRLFSVNGVATSLSVLRDVTREEFLNEITPGFFSPQKGRAMAAHHHMLGTALHQSSITSSSTSMSAVVYSKH</sequence>
<proteinExistence type="predicted"/>
<accession>A0ACA9PZL1</accession>
<dbReference type="EMBL" id="CAJVPT010042665">
    <property type="protein sequence ID" value="CAG8730531.1"/>
    <property type="molecule type" value="Genomic_DNA"/>
</dbReference>
<dbReference type="Proteomes" id="UP000789525">
    <property type="component" value="Unassembled WGS sequence"/>
</dbReference>
<evidence type="ECO:0000313" key="1">
    <source>
        <dbReference type="EMBL" id="CAG8730531.1"/>
    </source>
</evidence>
<organism evidence="1 2">
    <name type="scientific">Acaulospora colombiana</name>
    <dbReference type="NCBI Taxonomy" id="27376"/>
    <lineage>
        <taxon>Eukaryota</taxon>
        <taxon>Fungi</taxon>
        <taxon>Fungi incertae sedis</taxon>
        <taxon>Mucoromycota</taxon>
        <taxon>Glomeromycotina</taxon>
        <taxon>Glomeromycetes</taxon>
        <taxon>Diversisporales</taxon>
        <taxon>Acaulosporaceae</taxon>
        <taxon>Acaulospora</taxon>
    </lineage>
</organism>
<gene>
    <name evidence="1" type="ORF">ACOLOM_LOCUS11606</name>
</gene>
<evidence type="ECO:0000313" key="2">
    <source>
        <dbReference type="Proteomes" id="UP000789525"/>
    </source>
</evidence>
<comment type="caution">
    <text evidence="1">The sequence shown here is derived from an EMBL/GenBank/DDBJ whole genome shotgun (WGS) entry which is preliminary data.</text>
</comment>
<keyword evidence="2" id="KW-1185">Reference proteome</keyword>
<protein>
    <submittedName>
        <fullName evidence="1">313_t:CDS:1</fullName>
    </submittedName>
</protein>